<evidence type="ECO:0000256" key="10">
    <source>
        <dbReference type="SAM" id="MobiDB-lite"/>
    </source>
</evidence>
<dbReference type="SMART" id="SM00304">
    <property type="entry name" value="HAMP"/>
    <property type="match status" value="1"/>
</dbReference>
<evidence type="ECO:0000313" key="14">
    <source>
        <dbReference type="EMBL" id="SFM26074.1"/>
    </source>
</evidence>
<evidence type="ECO:0000256" key="5">
    <source>
        <dbReference type="ARBA" id="ARBA00022989"/>
    </source>
</evidence>
<dbReference type="SUPFAM" id="SSF58104">
    <property type="entry name" value="Methyl-accepting chemotaxis protein (MCP) signaling domain"/>
    <property type="match status" value="1"/>
</dbReference>
<dbReference type="Pfam" id="PF00015">
    <property type="entry name" value="MCPsignal"/>
    <property type="match status" value="1"/>
</dbReference>
<dbReference type="PROSITE" id="PS50111">
    <property type="entry name" value="CHEMOTAXIS_TRANSDUC_2"/>
    <property type="match status" value="1"/>
</dbReference>
<name>A0A1I4PE80_9BACI</name>
<dbReference type="PROSITE" id="PS50885">
    <property type="entry name" value="HAMP"/>
    <property type="match status" value="1"/>
</dbReference>
<dbReference type="AlphaFoldDB" id="A0A1I4PE80"/>
<dbReference type="CDD" id="cd11386">
    <property type="entry name" value="MCP_signal"/>
    <property type="match status" value="1"/>
</dbReference>
<dbReference type="Gene3D" id="3.30.450.20">
    <property type="entry name" value="PAS domain"/>
    <property type="match status" value="1"/>
</dbReference>
<evidence type="ECO:0000256" key="8">
    <source>
        <dbReference type="ARBA" id="ARBA00029447"/>
    </source>
</evidence>
<dbReference type="Gene3D" id="1.10.287.950">
    <property type="entry name" value="Methyl-accepting chemotaxis protein"/>
    <property type="match status" value="1"/>
</dbReference>
<dbReference type="SMART" id="SM00283">
    <property type="entry name" value="MA"/>
    <property type="match status" value="1"/>
</dbReference>
<dbReference type="PANTHER" id="PTHR32089">
    <property type="entry name" value="METHYL-ACCEPTING CHEMOTAXIS PROTEIN MCPB"/>
    <property type="match status" value="1"/>
</dbReference>
<evidence type="ECO:0000313" key="15">
    <source>
        <dbReference type="Proteomes" id="UP000199668"/>
    </source>
</evidence>
<dbReference type="EMBL" id="FOTY01000025">
    <property type="protein sequence ID" value="SFM26074.1"/>
    <property type="molecule type" value="Genomic_DNA"/>
</dbReference>
<reference evidence="14 15" key="1">
    <citation type="submission" date="2016-10" db="EMBL/GenBank/DDBJ databases">
        <authorList>
            <person name="de Groot N.N."/>
        </authorList>
    </citation>
    <scope>NUCLEOTIDE SEQUENCE [LARGE SCALE GENOMIC DNA]</scope>
    <source>
        <strain evidence="14 15">CGMCC 1.6134</strain>
    </source>
</reference>
<gene>
    <name evidence="14" type="ORF">SAMN04488054_12531</name>
</gene>
<keyword evidence="6 11" id="KW-0472">Membrane</keyword>
<dbReference type="Proteomes" id="UP000199668">
    <property type="component" value="Unassembled WGS sequence"/>
</dbReference>
<feature type="domain" description="Methyl-accepting transducer" evidence="12">
    <location>
        <begin position="389"/>
        <end position="625"/>
    </location>
</feature>
<dbReference type="InterPro" id="IPR003660">
    <property type="entry name" value="HAMP_dom"/>
</dbReference>
<dbReference type="GO" id="GO:0005886">
    <property type="term" value="C:plasma membrane"/>
    <property type="evidence" value="ECO:0007669"/>
    <property type="project" value="UniProtKB-SubCell"/>
</dbReference>
<dbReference type="CDD" id="cd12914">
    <property type="entry name" value="PDC1_DGC_like"/>
    <property type="match status" value="1"/>
</dbReference>
<evidence type="ECO:0000259" key="13">
    <source>
        <dbReference type="PROSITE" id="PS50885"/>
    </source>
</evidence>
<feature type="region of interest" description="Disordered" evidence="10">
    <location>
        <begin position="632"/>
        <end position="661"/>
    </location>
</feature>
<evidence type="ECO:0000256" key="7">
    <source>
        <dbReference type="ARBA" id="ARBA00023224"/>
    </source>
</evidence>
<evidence type="ECO:0000256" key="6">
    <source>
        <dbReference type="ARBA" id="ARBA00023136"/>
    </source>
</evidence>
<keyword evidence="5 11" id="KW-1133">Transmembrane helix</keyword>
<dbReference type="GO" id="GO:0006935">
    <property type="term" value="P:chemotaxis"/>
    <property type="evidence" value="ECO:0007669"/>
    <property type="project" value="UniProtKB-KW"/>
</dbReference>
<dbReference type="SUPFAM" id="SSF103190">
    <property type="entry name" value="Sensory domain-like"/>
    <property type="match status" value="1"/>
</dbReference>
<keyword evidence="3" id="KW-0145">Chemotaxis</keyword>
<accession>A0A1I4PE80</accession>
<dbReference type="InterPro" id="IPR004089">
    <property type="entry name" value="MCPsignal_dom"/>
</dbReference>
<protein>
    <submittedName>
        <fullName evidence="14">Methyl-accepting chemotaxis protein</fullName>
    </submittedName>
</protein>
<dbReference type="InterPro" id="IPR029151">
    <property type="entry name" value="Sensor-like_sf"/>
</dbReference>
<dbReference type="GO" id="GO:0007165">
    <property type="term" value="P:signal transduction"/>
    <property type="evidence" value="ECO:0007669"/>
    <property type="project" value="UniProtKB-KW"/>
</dbReference>
<feature type="compositionally biased region" description="Low complexity" evidence="10">
    <location>
        <begin position="435"/>
        <end position="449"/>
    </location>
</feature>
<evidence type="ECO:0000256" key="3">
    <source>
        <dbReference type="ARBA" id="ARBA00022500"/>
    </source>
</evidence>
<dbReference type="PANTHER" id="PTHR32089:SF112">
    <property type="entry name" value="LYSOZYME-LIKE PROTEIN-RELATED"/>
    <property type="match status" value="1"/>
</dbReference>
<keyword evidence="4 11" id="KW-0812">Transmembrane</keyword>
<evidence type="ECO:0000256" key="11">
    <source>
        <dbReference type="SAM" id="Phobius"/>
    </source>
</evidence>
<evidence type="ECO:0000256" key="2">
    <source>
        <dbReference type="ARBA" id="ARBA00022475"/>
    </source>
</evidence>
<feature type="compositionally biased region" description="Polar residues" evidence="10">
    <location>
        <begin position="420"/>
        <end position="432"/>
    </location>
</feature>
<keyword evidence="2" id="KW-1003">Cell membrane</keyword>
<organism evidence="14 15">
    <name type="scientific">Salibacterium qingdaonense</name>
    <dbReference type="NCBI Taxonomy" id="266892"/>
    <lineage>
        <taxon>Bacteria</taxon>
        <taxon>Bacillati</taxon>
        <taxon>Bacillota</taxon>
        <taxon>Bacilli</taxon>
        <taxon>Bacillales</taxon>
        <taxon>Bacillaceae</taxon>
    </lineage>
</organism>
<evidence type="ECO:0000256" key="9">
    <source>
        <dbReference type="PROSITE-ProRule" id="PRU00284"/>
    </source>
</evidence>
<dbReference type="Pfam" id="PF02743">
    <property type="entry name" value="dCache_1"/>
    <property type="match status" value="1"/>
</dbReference>
<feature type="transmembrane region" description="Helical" evidence="11">
    <location>
        <begin position="297"/>
        <end position="316"/>
    </location>
</feature>
<dbReference type="Pfam" id="PF00672">
    <property type="entry name" value="HAMP"/>
    <property type="match status" value="1"/>
</dbReference>
<evidence type="ECO:0000259" key="12">
    <source>
        <dbReference type="PROSITE" id="PS50111"/>
    </source>
</evidence>
<feature type="compositionally biased region" description="Low complexity" evidence="10">
    <location>
        <begin position="639"/>
        <end position="661"/>
    </location>
</feature>
<dbReference type="STRING" id="266892.SAMN04488054_12531"/>
<dbReference type="CDD" id="cd06225">
    <property type="entry name" value="HAMP"/>
    <property type="match status" value="1"/>
</dbReference>
<dbReference type="InterPro" id="IPR033479">
    <property type="entry name" value="dCache_1"/>
</dbReference>
<proteinExistence type="inferred from homology"/>
<keyword evidence="15" id="KW-1185">Reference proteome</keyword>
<evidence type="ECO:0000256" key="4">
    <source>
        <dbReference type="ARBA" id="ARBA00022692"/>
    </source>
</evidence>
<evidence type="ECO:0000256" key="1">
    <source>
        <dbReference type="ARBA" id="ARBA00004651"/>
    </source>
</evidence>
<comment type="similarity">
    <text evidence="8">Belongs to the methyl-accepting chemotaxis (MCP) protein family.</text>
</comment>
<keyword evidence="7 9" id="KW-0807">Transducer</keyword>
<dbReference type="Gene3D" id="6.10.340.10">
    <property type="match status" value="1"/>
</dbReference>
<sequence length="675" mass="73972">MRKKEKQEQRSSWLTIRGSMKNKLMLYLLLVGLIPTIAIGFFIYDTSTDEIVAKERENLESLADTTSESMEQWIDKRMSELQLMAQTEEVMSAEEDRQMRMVRILKDSDDSYENVVFTDAEGIVRADTTEDNIGQLDLSERAYYQQAMEEENAISDVLESKATGNRIIVLATPVYDESDNVIGVLSAVANFQALINQFLSEDNLKKEGLAPIVVDGNGTIQLHQNEELMGQSLDEADISEEYRQRLEEGKTNIGSEVLQSQDKVLAHAPVDMTQYGLYFAVPMSTVLHVTDSLQLQAGLMIAAAAVIIIVLAWFIARSISRPIHKVSEQVQLVAGGDLTGEDIQVKSRDEVGRLAENVNTMKEQLRGLLYQVRESAEMVSSSSEQLQAGSEEASRASEEISNSIQEVASGSESQTERINESVQTMDEVSQGVQDVAENAASVSENASSALQKSKDGGENVGETLNKMRSIDESVQSSNEVNTSLNQRSKEIENILQVITNIAEQTNLLALNAAIEAARAGESGKGFAVVAEEVRKLAEESQSSSQQIAHIIQDIQHDIENSTKSIEQVSSEVKEGLTLADGSQKSFEEIQSYIGAVAEQIEQMAATSEEIAASSQQVSDSFQDIAQISRDNAGRTQNVAAASEEQSASSEEIDSSAKSLSSLAEDLQNSVNQFKF</sequence>
<feature type="domain" description="HAMP" evidence="13">
    <location>
        <begin position="317"/>
        <end position="370"/>
    </location>
</feature>
<comment type="subcellular location">
    <subcellularLocation>
        <location evidence="1">Cell membrane</location>
        <topology evidence="1">Multi-pass membrane protein</topology>
    </subcellularLocation>
</comment>
<feature type="region of interest" description="Disordered" evidence="10">
    <location>
        <begin position="380"/>
        <end position="461"/>
    </location>
</feature>
<feature type="transmembrane region" description="Helical" evidence="11">
    <location>
        <begin position="24"/>
        <end position="44"/>
    </location>
</feature>